<reference evidence="5 7" key="1">
    <citation type="submission" date="2018-06" db="EMBL/GenBank/DDBJ databases">
        <title>Genomic Encyclopedia of Archaeal and Bacterial Type Strains, Phase II (KMG-II): from individual species to whole genera.</title>
        <authorList>
            <person name="Goeker M."/>
        </authorList>
    </citation>
    <scope>NUCLEOTIDE SEQUENCE [LARGE SCALE GENOMIC DNA]</scope>
    <source>
        <strain evidence="5 7">DSM 22686</strain>
    </source>
</reference>
<dbReference type="Gene3D" id="3.20.20.80">
    <property type="entry name" value="Glycosidases"/>
    <property type="match status" value="1"/>
</dbReference>
<dbReference type="InterPro" id="IPR029070">
    <property type="entry name" value="Chitinase_insertion_sf"/>
</dbReference>
<evidence type="ECO:0000256" key="2">
    <source>
        <dbReference type="ARBA" id="ARBA00012729"/>
    </source>
</evidence>
<dbReference type="Proteomes" id="UP000249115">
    <property type="component" value="Unassembled WGS sequence"/>
</dbReference>
<organism evidence="5 7">
    <name type="scientific">Algoriphagus ratkowskyi</name>
    <dbReference type="NCBI Taxonomy" id="57028"/>
    <lineage>
        <taxon>Bacteria</taxon>
        <taxon>Pseudomonadati</taxon>
        <taxon>Bacteroidota</taxon>
        <taxon>Cytophagia</taxon>
        <taxon>Cytophagales</taxon>
        <taxon>Cyclobacteriaceae</taxon>
        <taxon>Algoriphagus</taxon>
    </lineage>
</organism>
<accession>A0A2W7RLJ9</accession>
<dbReference type="RefSeq" id="WP_086497792.1">
    <property type="nucleotide sequence ID" value="NZ_MSSV01000001.1"/>
</dbReference>
<comment type="caution">
    <text evidence="5">The sequence shown here is derived from an EMBL/GenBank/DDBJ whole genome shotgun (WGS) entry which is preliminary data.</text>
</comment>
<keyword evidence="3" id="KW-0119">Carbohydrate metabolism</keyword>
<evidence type="ECO:0000313" key="6">
    <source>
        <dbReference type="EMBL" id="TXD79379.1"/>
    </source>
</evidence>
<proteinExistence type="predicted"/>
<dbReference type="EC" id="3.2.1.14" evidence="2"/>
<feature type="domain" description="GH18" evidence="4">
    <location>
        <begin position="1"/>
        <end position="105"/>
    </location>
</feature>
<evidence type="ECO:0000313" key="7">
    <source>
        <dbReference type="Proteomes" id="UP000249115"/>
    </source>
</evidence>
<dbReference type="InterPro" id="IPR001223">
    <property type="entry name" value="Glyco_hydro18_cat"/>
</dbReference>
<name>A0A2W7RLJ9_9BACT</name>
<evidence type="ECO:0000313" key="5">
    <source>
        <dbReference type="EMBL" id="PZX61264.1"/>
    </source>
</evidence>
<dbReference type="GO" id="GO:0005975">
    <property type="term" value="P:carbohydrate metabolic process"/>
    <property type="evidence" value="ECO:0007669"/>
    <property type="project" value="InterPro"/>
</dbReference>
<dbReference type="PANTHER" id="PTHR11177:SF317">
    <property type="entry name" value="CHITINASE 12-RELATED"/>
    <property type="match status" value="1"/>
</dbReference>
<dbReference type="Gene3D" id="3.10.50.10">
    <property type="match status" value="1"/>
</dbReference>
<dbReference type="EMBL" id="VORV01000002">
    <property type="protein sequence ID" value="TXD79379.1"/>
    <property type="molecule type" value="Genomic_DNA"/>
</dbReference>
<dbReference type="InterPro" id="IPR050314">
    <property type="entry name" value="Glycosyl_Hydrlase_18"/>
</dbReference>
<gene>
    <name evidence="6" type="ORF">ESW18_03880</name>
    <name evidence="5" type="ORF">LV84_00252</name>
</gene>
<sequence>MVDQLNPADNGLFQSGKINRGLPFLEIQELMKDSTYVRYWDDKAAAPYLYSERNSAWVTFEDEESIASKMDFSIDKGLGGAMFSELSEDPSRSLLNTMYRQLNSDLEN</sequence>
<dbReference type="PROSITE" id="PS51910">
    <property type="entry name" value="GH18_2"/>
    <property type="match status" value="1"/>
</dbReference>
<keyword evidence="3" id="KW-0146">Chitin degradation</keyword>
<dbReference type="OrthoDB" id="9775889at2"/>
<evidence type="ECO:0000256" key="1">
    <source>
        <dbReference type="ARBA" id="ARBA00000822"/>
    </source>
</evidence>
<dbReference type="Proteomes" id="UP000321927">
    <property type="component" value="Unassembled WGS sequence"/>
</dbReference>
<protein>
    <recommendedName>
        <fullName evidence="2">chitinase</fullName>
        <ecNumber evidence="2">3.2.1.14</ecNumber>
    </recommendedName>
</protein>
<keyword evidence="8" id="KW-1185">Reference proteome</keyword>
<evidence type="ECO:0000259" key="4">
    <source>
        <dbReference type="PROSITE" id="PS51910"/>
    </source>
</evidence>
<comment type="catalytic activity">
    <reaction evidence="1">
        <text>Random endo-hydrolysis of N-acetyl-beta-D-glucosaminide (1-&gt;4)-beta-linkages in chitin and chitodextrins.</text>
        <dbReference type="EC" id="3.2.1.14"/>
    </reaction>
</comment>
<dbReference type="SUPFAM" id="SSF51445">
    <property type="entry name" value="(Trans)glycosidases"/>
    <property type="match status" value="1"/>
</dbReference>
<dbReference type="SUPFAM" id="SSF54556">
    <property type="entry name" value="Chitinase insertion domain"/>
    <property type="match status" value="1"/>
</dbReference>
<evidence type="ECO:0000313" key="8">
    <source>
        <dbReference type="Proteomes" id="UP000321927"/>
    </source>
</evidence>
<dbReference type="InterPro" id="IPR017853">
    <property type="entry name" value="GH"/>
</dbReference>
<dbReference type="GO" id="GO:0008843">
    <property type="term" value="F:endochitinase activity"/>
    <property type="evidence" value="ECO:0007669"/>
    <property type="project" value="UniProtKB-EC"/>
</dbReference>
<dbReference type="GO" id="GO:0006032">
    <property type="term" value="P:chitin catabolic process"/>
    <property type="evidence" value="ECO:0007669"/>
    <property type="project" value="UniProtKB-KW"/>
</dbReference>
<dbReference type="AlphaFoldDB" id="A0A2W7RLJ9"/>
<evidence type="ECO:0000256" key="3">
    <source>
        <dbReference type="ARBA" id="ARBA00023024"/>
    </source>
</evidence>
<dbReference type="Pfam" id="PF00704">
    <property type="entry name" value="Glyco_hydro_18"/>
    <property type="match status" value="1"/>
</dbReference>
<reference evidence="6 8" key="2">
    <citation type="submission" date="2019-08" db="EMBL/GenBank/DDBJ databases">
        <title>Genome of Algoriphagus ratkowskyi IC026.</title>
        <authorList>
            <person name="Bowman J.P."/>
        </authorList>
    </citation>
    <scope>NUCLEOTIDE SEQUENCE [LARGE SCALE GENOMIC DNA]</scope>
    <source>
        <strain evidence="6 8">IC026</strain>
    </source>
</reference>
<dbReference type="EMBL" id="QKZU01000001">
    <property type="protein sequence ID" value="PZX61264.1"/>
    <property type="molecule type" value="Genomic_DNA"/>
</dbReference>
<keyword evidence="3" id="KW-0624">Polysaccharide degradation</keyword>
<dbReference type="PANTHER" id="PTHR11177">
    <property type="entry name" value="CHITINASE"/>
    <property type="match status" value="1"/>
</dbReference>